<dbReference type="EMBL" id="CABIKO010000380">
    <property type="protein sequence ID" value="VVA35314.1"/>
    <property type="molecule type" value="Genomic_DNA"/>
</dbReference>
<name>A0A5E4G6F0_PRUDU</name>
<organism evidence="2 3">
    <name type="scientific">Prunus dulcis</name>
    <name type="common">Almond</name>
    <name type="synonym">Amygdalus dulcis</name>
    <dbReference type="NCBI Taxonomy" id="3755"/>
    <lineage>
        <taxon>Eukaryota</taxon>
        <taxon>Viridiplantae</taxon>
        <taxon>Streptophyta</taxon>
        <taxon>Embryophyta</taxon>
        <taxon>Tracheophyta</taxon>
        <taxon>Spermatophyta</taxon>
        <taxon>Magnoliopsida</taxon>
        <taxon>eudicotyledons</taxon>
        <taxon>Gunneridae</taxon>
        <taxon>Pentapetalae</taxon>
        <taxon>rosids</taxon>
        <taxon>fabids</taxon>
        <taxon>Rosales</taxon>
        <taxon>Rosaceae</taxon>
        <taxon>Amygdaloideae</taxon>
        <taxon>Amygdaleae</taxon>
        <taxon>Prunus</taxon>
    </lineage>
</organism>
<dbReference type="AlphaFoldDB" id="A0A5E4G6F0"/>
<reference evidence="3" key="1">
    <citation type="journal article" date="2020" name="Plant J.">
        <title>Transposons played a major role in the diversification between the closely related almond and peach genomes: results from the almond genome sequence.</title>
        <authorList>
            <person name="Alioto T."/>
            <person name="Alexiou K.G."/>
            <person name="Bardil A."/>
            <person name="Barteri F."/>
            <person name="Castanera R."/>
            <person name="Cruz F."/>
            <person name="Dhingra A."/>
            <person name="Duval H."/>
            <person name="Fernandez I Marti A."/>
            <person name="Frias L."/>
            <person name="Galan B."/>
            <person name="Garcia J.L."/>
            <person name="Howad W."/>
            <person name="Gomez-Garrido J."/>
            <person name="Gut M."/>
            <person name="Julca I."/>
            <person name="Morata J."/>
            <person name="Puigdomenech P."/>
            <person name="Ribeca P."/>
            <person name="Rubio Cabetas M.J."/>
            <person name="Vlasova A."/>
            <person name="Wirthensohn M."/>
            <person name="Garcia-Mas J."/>
            <person name="Gabaldon T."/>
            <person name="Casacuberta J.M."/>
            <person name="Arus P."/>
        </authorList>
    </citation>
    <scope>NUCLEOTIDE SEQUENCE [LARGE SCALE GENOMIC DNA]</scope>
    <source>
        <strain evidence="3">cv. Texas</strain>
    </source>
</reference>
<dbReference type="Pfam" id="PF00078">
    <property type="entry name" value="RVT_1"/>
    <property type="match status" value="1"/>
</dbReference>
<feature type="non-terminal residue" evidence="2">
    <location>
        <position position="1"/>
    </location>
</feature>
<evidence type="ECO:0000313" key="3">
    <source>
        <dbReference type="Proteomes" id="UP000327085"/>
    </source>
</evidence>
<accession>A0A5E4G6F0</accession>
<feature type="non-terminal residue" evidence="2">
    <location>
        <position position="122"/>
    </location>
</feature>
<sequence>DCFNTATLPDHLNETLIALVPKVERPMFMNQLRPISLCNTLYKVVSKILVSRLRPCMTKLVSPNQVSFVPGRQITDNIIVAQEVLHKFKNAKGKKGFIAWKIDLSKAYDRMQWPFIREVLWE</sequence>
<dbReference type="InterPro" id="IPR043502">
    <property type="entry name" value="DNA/RNA_pol_sf"/>
</dbReference>
<protein>
    <submittedName>
        <fullName evidence="2">PREDICTED: reverse mRNAase</fullName>
    </submittedName>
</protein>
<evidence type="ECO:0000259" key="1">
    <source>
        <dbReference type="Pfam" id="PF00078"/>
    </source>
</evidence>
<dbReference type="Gramene" id="VVA35314">
    <property type="protein sequence ID" value="VVA35314"/>
    <property type="gene ID" value="Prudul26B016227"/>
</dbReference>
<dbReference type="CDD" id="cd01650">
    <property type="entry name" value="RT_nLTR_like"/>
    <property type="match status" value="1"/>
</dbReference>
<evidence type="ECO:0000313" key="2">
    <source>
        <dbReference type="EMBL" id="VVA35314.1"/>
    </source>
</evidence>
<gene>
    <name evidence="2" type="ORF">ALMOND_2B016227</name>
</gene>
<proteinExistence type="predicted"/>
<dbReference type="InParanoid" id="A0A5E4G6F0"/>
<dbReference type="PANTHER" id="PTHR19446">
    <property type="entry name" value="REVERSE TRANSCRIPTASES"/>
    <property type="match status" value="1"/>
</dbReference>
<dbReference type="SUPFAM" id="SSF56672">
    <property type="entry name" value="DNA/RNA polymerases"/>
    <property type="match status" value="1"/>
</dbReference>
<dbReference type="InterPro" id="IPR000477">
    <property type="entry name" value="RT_dom"/>
</dbReference>
<feature type="domain" description="Reverse transcriptase" evidence="1">
    <location>
        <begin position="22"/>
        <end position="118"/>
    </location>
</feature>
<dbReference type="Proteomes" id="UP000327085">
    <property type="component" value="Chromosome 3"/>
</dbReference>
<dbReference type="OMA" id="DNILLAW"/>